<dbReference type="RefSeq" id="XP_019037365.1">
    <property type="nucleotide sequence ID" value="XM_019184193.1"/>
</dbReference>
<evidence type="ECO:0000313" key="2">
    <source>
        <dbReference type="Proteomes" id="UP000094112"/>
    </source>
</evidence>
<dbReference type="GeneID" id="30201439"/>
<gene>
    <name evidence="1" type="ORF">WICANDRAFT_70122</name>
</gene>
<accession>A0A1E3NYG0</accession>
<dbReference type="AlphaFoldDB" id="A0A1E3NYG0"/>
<organism evidence="1 2">
    <name type="scientific">Wickerhamomyces anomalus (strain ATCC 58044 / CBS 1984 / NCYC 433 / NRRL Y-366-8)</name>
    <name type="common">Yeast</name>
    <name type="synonym">Hansenula anomala</name>
    <dbReference type="NCBI Taxonomy" id="683960"/>
    <lineage>
        <taxon>Eukaryota</taxon>
        <taxon>Fungi</taxon>
        <taxon>Dikarya</taxon>
        <taxon>Ascomycota</taxon>
        <taxon>Saccharomycotina</taxon>
        <taxon>Saccharomycetes</taxon>
        <taxon>Phaffomycetales</taxon>
        <taxon>Wickerhamomycetaceae</taxon>
        <taxon>Wickerhamomyces</taxon>
    </lineage>
</organism>
<dbReference type="Proteomes" id="UP000094112">
    <property type="component" value="Unassembled WGS sequence"/>
</dbReference>
<sequence>MSIPLTIEDLPAHIFETVVLFGVSPVEMMPVNRHFLNIFGPILYRSVHCIYSADFAWTKKVAPPCEDEVRDGYHKRRGTMMEMMPVSETKVTLISKCPQLIYFVFDVLIEGHLMKKFIKNLSFDVLIVEDDECLDMNSKLLKDTYGIVDIDDVSNGYRSTLITALQDYVPFRKLIERDFSIFSTRSSSLEAKRASPNEVHFHNEAHKQRSIYQSNQLTLPMQIVYNYLTGKRFTRDPFQEYNSIFKDVQIRHYDFTTLFSTNGLTLLPSYTKRMRKMSSLIDLQLSPEMITNTMARSQVYEILKSIIIGLYSLSPSCKGEFCGILVKSRDGRSSGRTSRNSPDIITSQRAKLVGFKVGPQW</sequence>
<protein>
    <submittedName>
        <fullName evidence="1">Uncharacterized protein</fullName>
    </submittedName>
</protein>
<proteinExistence type="predicted"/>
<dbReference type="EMBL" id="KV454212">
    <property type="protein sequence ID" value="ODQ58158.1"/>
    <property type="molecule type" value="Genomic_DNA"/>
</dbReference>
<evidence type="ECO:0000313" key="1">
    <source>
        <dbReference type="EMBL" id="ODQ58158.1"/>
    </source>
</evidence>
<reference evidence="1 2" key="1">
    <citation type="journal article" date="2016" name="Proc. Natl. Acad. Sci. U.S.A.">
        <title>Comparative genomics of biotechnologically important yeasts.</title>
        <authorList>
            <person name="Riley R."/>
            <person name="Haridas S."/>
            <person name="Wolfe K.H."/>
            <person name="Lopes M.R."/>
            <person name="Hittinger C.T."/>
            <person name="Goeker M."/>
            <person name="Salamov A.A."/>
            <person name="Wisecaver J.H."/>
            <person name="Long T.M."/>
            <person name="Calvey C.H."/>
            <person name="Aerts A.L."/>
            <person name="Barry K.W."/>
            <person name="Choi C."/>
            <person name="Clum A."/>
            <person name="Coughlan A.Y."/>
            <person name="Deshpande S."/>
            <person name="Douglass A.P."/>
            <person name="Hanson S.J."/>
            <person name="Klenk H.-P."/>
            <person name="LaButti K.M."/>
            <person name="Lapidus A."/>
            <person name="Lindquist E.A."/>
            <person name="Lipzen A.M."/>
            <person name="Meier-Kolthoff J.P."/>
            <person name="Ohm R.A."/>
            <person name="Otillar R.P."/>
            <person name="Pangilinan J.L."/>
            <person name="Peng Y."/>
            <person name="Rokas A."/>
            <person name="Rosa C.A."/>
            <person name="Scheuner C."/>
            <person name="Sibirny A.A."/>
            <person name="Slot J.C."/>
            <person name="Stielow J.B."/>
            <person name="Sun H."/>
            <person name="Kurtzman C.P."/>
            <person name="Blackwell M."/>
            <person name="Grigoriev I.V."/>
            <person name="Jeffries T.W."/>
        </authorList>
    </citation>
    <scope>NUCLEOTIDE SEQUENCE [LARGE SCALE GENOMIC DNA]</scope>
    <source>
        <strain evidence="2">ATCC 58044 / CBS 1984 / NCYC 433 / NRRL Y-366-8</strain>
    </source>
</reference>
<keyword evidence="2" id="KW-1185">Reference proteome</keyword>
<name>A0A1E3NYG0_WICAA</name>